<feature type="domain" description="Reverse transcriptase" evidence="7">
    <location>
        <begin position="445"/>
        <end position="622"/>
    </location>
</feature>
<dbReference type="Pfam" id="PF17919">
    <property type="entry name" value="RT_RNaseH_2"/>
    <property type="match status" value="1"/>
</dbReference>
<evidence type="ECO:0000259" key="7">
    <source>
        <dbReference type="PROSITE" id="PS50878"/>
    </source>
</evidence>
<dbReference type="Pfam" id="PF17921">
    <property type="entry name" value="Integrase_H2C2"/>
    <property type="match status" value="1"/>
</dbReference>
<name>A0A6G5A9J9_RHIMP</name>
<dbReference type="EMBL" id="GIKN01005206">
    <property type="protein sequence ID" value="NIE47479.1"/>
    <property type="molecule type" value="Transcribed_RNA"/>
</dbReference>
<keyword evidence="5" id="KW-0695">RNA-directed DNA polymerase</keyword>
<dbReference type="InterPro" id="IPR036397">
    <property type="entry name" value="RNaseH_sf"/>
</dbReference>
<dbReference type="GO" id="GO:0004519">
    <property type="term" value="F:endonuclease activity"/>
    <property type="evidence" value="ECO:0007669"/>
    <property type="project" value="UniProtKB-KW"/>
</dbReference>
<feature type="compositionally biased region" description="Low complexity" evidence="6">
    <location>
        <begin position="1257"/>
        <end position="1280"/>
    </location>
</feature>
<dbReference type="InterPro" id="IPR043502">
    <property type="entry name" value="DNA/RNA_pol_sf"/>
</dbReference>
<dbReference type="KEGG" id="rmp:119176831"/>
<dbReference type="InterPro" id="IPR021109">
    <property type="entry name" value="Peptidase_aspartic_dom_sf"/>
</dbReference>
<dbReference type="InterPro" id="IPR041577">
    <property type="entry name" value="RT_RNaseH_2"/>
</dbReference>
<dbReference type="CDD" id="cd09274">
    <property type="entry name" value="RNase_HI_RT_Ty3"/>
    <property type="match status" value="1"/>
</dbReference>
<protein>
    <recommendedName>
        <fullName evidence="1">RNA-directed DNA polymerase</fullName>
        <ecNumber evidence="1">2.7.7.49</ecNumber>
    </recommendedName>
</protein>
<dbReference type="Pfam" id="PF00665">
    <property type="entry name" value="rve"/>
    <property type="match status" value="1"/>
</dbReference>
<dbReference type="InterPro" id="IPR050951">
    <property type="entry name" value="Retrovirus_Pol_polyprotein"/>
</dbReference>
<dbReference type="KEGG" id="rmp:119179392"/>
<evidence type="ECO:0000256" key="2">
    <source>
        <dbReference type="ARBA" id="ARBA00022695"/>
    </source>
</evidence>
<dbReference type="GO" id="GO:0003964">
    <property type="term" value="F:RNA-directed DNA polymerase activity"/>
    <property type="evidence" value="ECO:0007669"/>
    <property type="project" value="UniProtKB-KW"/>
</dbReference>
<dbReference type="Gene3D" id="3.30.70.270">
    <property type="match status" value="2"/>
</dbReference>
<feature type="compositionally biased region" description="Basic residues" evidence="6">
    <location>
        <begin position="1311"/>
        <end position="1325"/>
    </location>
</feature>
<dbReference type="InterPro" id="IPR001584">
    <property type="entry name" value="Integrase_cat-core"/>
</dbReference>
<evidence type="ECO:0000256" key="1">
    <source>
        <dbReference type="ARBA" id="ARBA00012493"/>
    </source>
</evidence>
<dbReference type="PROSITE" id="PS50994">
    <property type="entry name" value="INTEGRASE"/>
    <property type="match status" value="1"/>
</dbReference>
<dbReference type="PANTHER" id="PTHR37984">
    <property type="entry name" value="PROTEIN CBG26694"/>
    <property type="match status" value="1"/>
</dbReference>
<dbReference type="Gene3D" id="4.10.60.10">
    <property type="entry name" value="Zinc finger, CCHC-type"/>
    <property type="match status" value="1"/>
</dbReference>
<dbReference type="RefSeq" id="XP_037286356.1">
    <property type="nucleotide sequence ID" value="XM_037430459.1"/>
</dbReference>
<feature type="domain" description="Integrase catalytic" evidence="8">
    <location>
        <begin position="994"/>
        <end position="1106"/>
    </location>
</feature>
<dbReference type="InterPro" id="IPR000477">
    <property type="entry name" value="RT_dom"/>
</dbReference>
<dbReference type="FunFam" id="3.30.420.10:FF:000063">
    <property type="entry name" value="Retrovirus-related Pol polyprotein from transposon 297-like Protein"/>
    <property type="match status" value="1"/>
</dbReference>
<proteinExistence type="predicted"/>
<feature type="compositionally biased region" description="Polar residues" evidence="6">
    <location>
        <begin position="1238"/>
        <end position="1256"/>
    </location>
</feature>
<dbReference type="SUPFAM" id="SSF56672">
    <property type="entry name" value="DNA/RNA polymerases"/>
    <property type="match status" value="1"/>
</dbReference>
<dbReference type="SUPFAM" id="SSF53098">
    <property type="entry name" value="Ribonuclease H-like"/>
    <property type="match status" value="1"/>
</dbReference>
<dbReference type="Gene3D" id="3.10.10.10">
    <property type="entry name" value="HIV Type 1 Reverse Transcriptase, subunit A, domain 1"/>
    <property type="match status" value="1"/>
</dbReference>
<evidence type="ECO:0000259" key="8">
    <source>
        <dbReference type="PROSITE" id="PS50994"/>
    </source>
</evidence>
<dbReference type="SUPFAM" id="SSF50630">
    <property type="entry name" value="Acid proteases"/>
    <property type="match status" value="1"/>
</dbReference>
<evidence type="ECO:0000256" key="4">
    <source>
        <dbReference type="ARBA" id="ARBA00022759"/>
    </source>
</evidence>
<dbReference type="Gene3D" id="1.10.340.70">
    <property type="match status" value="1"/>
</dbReference>
<dbReference type="InterPro" id="IPR043128">
    <property type="entry name" value="Rev_trsase/Diguanyl_cyclase"/>
</dbReference>
<reference evidence="9" key="1">
    <citation type="submission" date="2020-03" db="EMBL/GenBank/DDBJ databases">
        <title>A transcriptome and proteome of the tick Rhipicephalus microplus shaped by the genetic composition of its hosts and developmental stage.</title>
        <authorList>
            <person name="Garcia G.R."/>
            <person name="Ribeiro J.M.C."/>
            <person name="Maruyama S.R."/>
            <person name="Gardinasse L.G."/>
            <person name="Nelson K."/>
            <person name="Ferreira B.R."/>
            <person name="Andrade T.G."/>
            <person name="Santos I.K.F.M."/>
        </authorList>
    </citation>
    <scope>NUCLEOTIDE SEQUENCE</scope>
    <source>
        <strain evidence="9">NSGR</strain>
        <tissue evidence="9">Salivary glands</tissue>
    </source>
</reference>
<dbReference type="GO" id="GO:0003676">
    <property type="term" value="F:nucleic acid binding"/>
    <property type="evidence" value="ECO:0007669"/>
    <property type="project" value="InterPro"/>
</dbReference>
<evidence type="ECO:0000256" key="6">
    <source>
        <dbReference type="SAM" id="MobiDB-lite"/>
    </source>
</evidence>
<sequence length="1325" mass="148216">MEETDAGPSQLNFIHVGTPGLQPPSPFNFTSPGEWTTWITRYEDYAFAAGINTATDEVQVRTLLYCMGSQARSVLSSLGLSAPENRPFAEVKAKLTSHFVHPINEIYESRRFHRRVQQLGEPVDEFFTALRNLVKRCGYNNAEIEDRLVRDKFVVGLRNEKLSDQLCRCTKLTAEEALCQARVHEEAEKERLSRETPSENGAFDSLNVDAAQRAKNASSRRSKSVQPTQSTCDYCGRGHHSRKECPARKATCNFCKKQGHFIAVCRAKHRKELLGSVELHALSTRRARYADIHVNGHLAHFKIDSGAEITVVSPSFPALPTVLDKVDAEVSGPGNQRLHVLGSFTATLQWRNKVSVQRLYVIKNQTTHLLGLPAIEDLGIVQFLDSVDGIPSSQSKIFRGLGEVQEEYHIRVAQDARPFSLSVPRRIPLPLLEHVKKELDEMETQGVIRKVDTPTAWCSGLVVVPKSSGGYRLCVDLTKLNKVIQRERYILPTVEDILGQLGGAQIFSKLDARSSFHQIKLTRESEELTTFITPFGRYCYKRLPFGIATAPEYFQRFMSRLLEGITGVVNMIDDILVFGRNHQEHDQRLADVLARLTQAGVTLNEKKCQFRVSSVKFLGVVVSQQGISPDPDKVKAIMDLPPPIDVSGVRRLLGMVNHVARFIPKLSEISAPIRALLNKNNAWSWSYNQEEAFKKIKSLLSSDTCMAMYNPHYPTIVSADASSHGLGAVLLQDQPSGIRRAVAYASRSLTTTEGRYSQTEKESLAVTWAVTRFDQYLRGLSFEVESDHLPLVALLSSKDLDILPPRIQRMRIKLMRYQFAVKYVPGKLLATADTLSRAPCDLPTSKAVSSLEVYIGEVLKELPLQLENQLDEIRRLQAQDSECSSIMTYCEKGWPSKKRVPTHLAPYWKERERLSVYDGLLLLDRRIVIPSAQRKDILALLHEGHQGVRRCQVRARECVWWPHCSQHIEDLVAQCAKCAETRTLRSEPLSPTPTPERPWQRLGIDLFHLEGRDYVLIVDYYSRFPEIVTLGTSSAKAVVAAVKSCFARFGIPDVVRTDNGPQFSSKEFADFATAYRFCHETSSPRYPQSNGEVERMVRTVKDLLKKSPDPYLALLAYRDTPGVSGVSPAQLLMGRRLQTRLPVLPERLLPALPNHEEFQAQDTAAKLKQAKDYNSRHSTTPLISLSMGEDVWIKDLGCSGRVLSPAQRPRSYVVETQSGVVQRNRCHLVPFVDDQNVQQQASMASSPTHGTLSSNPPRDSASTSASESLSPSASSASCASPVPPVKMPPSPEVQTLPVQASAPQCDEPKRTRSGRAVKPPRRLNM</sequence>
<dbReference type="InterPro" id="IPR001878">
    <property type="entry name" value="Znf_CCHC"/>
</dbReference>
<dbReference type="GO" id="GO:0015074">
    <property type="term" value="P:DNA integration"/>
    <property type="evidence" value="ECO:0007669"/>
    <property type="project" value="InterPro"/>
</dbReference>
<dbReference type="FunFam" id="3.30.70.270:FF:000026">
    <property type="entry name" value="Transposon Ty3-G Gag-Pol polyprotein"/>
    <property type="match status" value="1"/>
</dbReference>
<dbReference type="FunFam" id="3.10.20.370:FF:000001">
    <property type="entry name" value="Retrovirus-related Pol polyprotein from transposon 17.6-like protein"/>
    <property type="match status" value="1"/>
</dbReference>
<dbReference type="FunFam" id="1.10.340.70:FF:000003">
    <property type="entry name" value="Protein CBG25708"/>
    <property type="match status" value="1"/>
</dbReference>
<dbReference type="PROSITE" id="PS50878">
    <property type="entry name" value="RT_POL"/>
    <property type="match status" value="1"/>
</dbReference>
<evidence type="ECO:0000256" key="3">
    <source>
        <dbReference type="ARBA" id="ARBA00022722"/>
    </source>
</evidence>
<dbReference type="GO" id="GO:0008270">
    <property type="term" value="F:zinc ion binding"/>
    <property type="evidence" value="ECO:0007669"/>
    <property type="project" value="InterPro"/>
</dbReference>
<dbReference type="OrthoDB" id="6437448at2759"/>
<keyword evidence="2" id="KW-0808">Transferase</keyword>
<dbReference type="RefSeq" id="XP_037284078.1">
    <property type="nucleotide sequence ID" value="XM_037428181.1"/>
</dbReference>
<keyword evidence="4" id="KW-0378">Hydrolase</keyword>
<feature type="compositionally biased region" description="Polar residues" evidence="6">
    <location>
        <begin position="1292"/>
        <end position="1302"/>
    </location>
</feature>
<accession>A0A6G5A9J9</accession>
<dbReference type="Gene3D" id="2.40.70.10">
    <property type="entry name" value="Acid Proteases"/>
    <property type="match status" value="1"/>
</dbReference>
<dbReference type="EC" id="2.7.7.49" evidence="1"/>
<keyword evidence="3" id="KW-0540">Nuclease</keyword>
<organism evidence="9">
    <name type="scientific">Rhipicephalus microplus</name>
    <name type="common">Cattle tick</name>
    <name type="synonym">Boophilus microplus</name>
    <dbReference type="NCBI Taxonomy" id="6941"/>
    <lineage>
        <taxon>Eukaryota</taxon>
        <taxon>Metazoa</taxon>
        <taxon>Ecdysozoa</taxon>
        <taxon>Arthropoda</taxon>
        <taxon>Chelicerata</taxon>
        <taxon>Arachnida</taxon>
        <taxon>Acari</taxon>
        <taxon>Parasitiformes</taxon>
        <taxon>Ixodida</taxon>
        <taxon>Ixodoidea</taxon>
        <taxon>Ixodidae</taxon>
        <taxon>Rhipicephalinae</taxon>
        <taxon>Rhipicephalus</taxon>
        <taxon>Boophilus</taxon>
    </lineage>
</organism>
<evidence type="ECO:0000256" key="5">
    <source>
        <dbReference type="ARBA" id="ARBA00022918"/>
    </source>
</evidence>
<feature type="compositionally biased region" description="Pro residues" evidence="6">
    <location>
        <begin position="1281"/>
        <end position="1291"/>
    </location>
</feature>
<dbReference type="VEuPathDB" id="VectorBase:LOC119176831"/>
<dbReference type="Gene3D" id="3.30.420.10">
    <property type="entry name" value="Ribonuclease H-like superfamily/Ribonuclease H"/>
    <property type="match status" value="1"/>
</dbReference>
<dbReference type="PANTHER" id="PTHR37984:SF9">
    <property type="entry name" value="INTEGRASE CATALYTIC DOMAIN-CONTAINING PROTEIN"/>
    <property type="match status" value="1"/>
</dbReference>
<keyword evidence="2" id="KW-0548">Nucleotidyltransferase</keyword>
<dbReference type="InterPro" id="IPR012337">
    <property type="entry name" value="RNaseH-like_sf"/>
</dbReference>
<evidence type="ECO:0000313" key="9">
    <source>
        <dbReference type="EMBL" id="NIE47479.1"/>
    </source>
</evidence>
<dbReference type="InterPro" id="IPR041588">
    <property type="entry name" value="Integrase_H2C2"/>
</dbReference>
<dbReference type="CDD" id="cd01647">
    <property type="entry name" value="RT_LTR"/>
    <property type="match status" value="1"/>
</dbReference>
<dbReference type="Pfam" id="PF00078">
    <property type="entry name" value="RVT_1"/>
    <property type="match status" value="1"/>
</dbReference>
<dbReference type="VEuPathDB" id="VectorBase:LOC119179392"/>
<dbReference type="GO" id="GO:0042575">
    <property type="term" value="C:DNA polymerase complex"/>
    <property type="evidence" value="ECO:0007669"/>
    <property type="project" value="UniProtKB-ARBA"/>
</dbReference>
<dbReference type="SMART" id="SM00343">
    <property type="entry name" value="ZnF_C2HC"/>
    <property type="match status" value="2"/>
</dbReference>
<feature type="region of interest" description="Disordered" evidence="6">
    <location>
        <begin position="1238"/>
        <end position="1325"/>
    </location>
</feature>
<keyword evidence="4" id="KW-0255">Endonuclease</keyword>